<dbReference type="NCBIfam" id="TIGR00436">
    <property type="entry name" value="era"/>
    <property type="match status" value="1"/>
</dbReference>
<keyword evidence="5 6" id="KW-0342">GTP-binding</keyword>
<sequence length="306" mass="34970">MHNQTSEQQFKSGFVSIIGRPNVGKSTYINQVIGQKIAIMSDKPQTTRNKVQGVLTTNDAQLILIDTPGIHKPKHKLGDFMMRVATNTLREVDLILFMINAVEGYGRGDEFIIEKLKGVHTPVFLVINKIDQIHPDQLLSIIEQYKGLYDFAEIVPISALEGQNTDRLLQQIKEYLPEGPQYYPADQVTDHPERFIVSELIREKVLHLTREEVPHSIAVVIEKMQTKEDSGKIHVMAAIIVERSSQKGIIIGKQGSMLKEVGKRARIDIENLLGSKVYLELWVKVQKDWRNKITQLRDFGFREDEY</sequence>
<dbReference type="SUPFAM" id="SSF52540">
    <property type="entry name" value="P-loop containing nucleoside triphosphate hydrolases"/>
    <property type="match status" value="1"/>
</dbReference>
<accession>A0ABX7E5V5</accession>
<keyword evidence="6" id="KW-0690">Ribosome biogenesis</keyword>
<gene>
    <name evidence="6 11" type="primary">era</name>
    <name evidence="11" type="ORF">I5776_08025</name>
</gene>
<evidence type="ECO:0000256" key="1">
    <source>
        <dbReference type="ARBA" id="ARBA00007921"/>
    </source>
</evidence>
<keyword evidence="4 6" id="KW-0694">RNA-binding</keyword>
<dbReference type="InterPro" id="IPR004044">
    <property type="entry name" value="KH_dom_type_2"/>
</dbReference>
<organism evidence="11 12">
    <name type="scientific">Heyndrickxia vini</name>
    <dbReference type="NCBI Taxonomy" id="1476025"/>
    <lineage>
        <taxon>Bacteria</taxon>
        <taxon>Bacillati</taxon>
        <taxon>Bacillota</taxon>
        <taxon>Bacilli</taxon>
        <taxon>Bacillales</taxon>
        <taxon>Bacillaceae</taxon>
        <taxon>Heyndrickxia</taxon>
    </lineage>
</organism>
<dbReference type="CDD" id="cd22534">
    <property type="entry name" value="KH-II_Era"/>
    <property type="match status" value="1"/>
</dbReference>
<feature type="region of interest" description="G5" evidence="7">
    <location>
        <begin position="157"/>
        <end position="159"/>
    </location>
</feature>
<dbReference type="InterPro" id="IPR015946">
    <property type="entry name" value="KH_dom-like_a/b"/>
</dbReference>
<evidence type="ECO:0000256" key="3">
    <source>
        <dbReference type="ARBA" id="ARBA00022741"/>
    </source>
</evidence>
<comment type="subunit">
    <text evidence="6">Monomer.</text>
</comment>
<comment type="similarity">
    <text evidence="1 6 7 8">Belongs to the TRAFAC class TrmE-Era-EngA-EngB-Septin-like GTPase superfamily. Era GTPase family.</text>
</comment>
<feature type="region of interest" description="G4" evidence="7">
    <location>
        <begin position="128"/>
        <end position="131"/>
    </location>
</feature>
<keyword evidence="6" id="KW-0472">Membrane</keyword>
<feature type="domain" description="Era-type G" evidence="10">
    <location>
        <begin position="11"/>
        <end position="178"/>
    </location>
</feature>
<evidence type="ECO:0000256" key="5">
    <source>
        <dbReference type="ARBA" id="ARBA00023134"/>
    </source>
</evidence>
<dbReference type="InterPro" id="IPR005662">
    <property type="entry name" value="GTPase_Era-like"/>
</dbReference>
<dbReference type="InterPro" id="IPR027417">
    <property type="entry name" value="P-loop_NTPase"/>
</dbReference>
<dbReference type="NCBIfam" id="TIGR00231">
    <property type="entry name" value="small_GTP"/>
    <property type="match status" value="1"/>
</dbReference>
<dbReference type="HAMAP" id="MF_00367">
    <property type="entry name" value="GTPase_Era"/>
    <property type="match status" value="1"/>
</dbReference>
<dbReference type="InterPro" id="IPR009019">
    <property type="entry name" value="KH_sf_prok-type"/>
</dbReference>
<protein>
    <recommendedName>
        <fullName evidence="2 6">GTPase Era</fullName>
    </recommendedName>
</protein>
<dbReference type="Gene3D" id="3.30.300.20">
    <property type="match status" value="1"/>
</dbReference>
<feature type="region of interest" description="G2" evidence="7">
    <location>
        <begin position="45"/>
        <end position="49"/>
    </location>
</feature>
<feature type="binding site" evidence="6">
    <location>
        <begin position="128"/>
        <end position="131"/>
    </location>
    <ligand>
        <name>GTP</name>
        <dbReference type="ChEBI" id="CHEBI:37565"/>
    </ligand>
</feature>
<dbReference type="RefSeq" id="WP_202780116.1">
    <property type="nucleotide sequence ID" value="NZ_CP065425.1"/>
</dbReference>
<dbReference type="SUPFAM" id="SSF54814">
    <property type="entry name" value="Prokaryotic type KH domain (KH-domain type II)"/>
    <property type="match status" value="1"/>
</dbReference>
<keyword evidence="6" id="KW-1003">Cell membrane</keyword>
<dbReference type="InterPro" id="IPR006073">
    <property type="entry name" value="GTP-bd"/>
</dbReference>
<comment type="function">
    <text evidence="6">An essential GTPase that binds both GDP and GTP, with rapid nucleotide exchange. Plays a role in 16S rRNA processing and 30S ribosomal subunit biogenesis and possibly also in cell cycle regulation and energy metabolism.</text>
</comment>
<evidence type="ECO:0000259" key="10">
    <source>
        <dbReference type="PROSITE" id="PS51713"/>
    </source>
</evidence>
<dbReference type="Pfam" id="PF07650">
    <property type="entry name" value="KH_2"/>
    <property type="match status" value="1"/>
</dbReference>
<dbReference type="PANTHER" id="PTHR42698:SF1">
    <property type="entry name" value="GTPASE ERA, MITOCHONDRIAL"/>
    <property type="match status" value="1"/>
</dbReference>
<feature type="binding site" evidence="6">
    <location>
        <begin position="19"/>
        <end position="26"/>
    </location>
    <ligand>
        <name>GTP</name>
        <dbReference type="ChEBI" id="CHEBI:37565"/>
    </ligand>
</feature>
<evidence type="ECO:0000313" key="12">
    <source>
        <dbReference type="Proteomes" id="UP000595691"/>
    </source>
</evidence>
<keyword evidence="6" id="KW-0963">Cytoplasm</keyword>
<name>A0ABX7E5V5_9BACI</name>
<reference evidence="11 12" key="1">
    <citation type="submission" date="2020-11" db="EMBL/GenBank/DDBJ databases">
        <title>Taxonomic evaluation of the Bacillus sporothermodurans group of bacteria based on whole genome sequences.</title>
        <authorList>
            <person name="Fiedler G."/>
            <person name="Herbstmann A.-D."/>
            <person name="Doll E."/>
            <person name="Wenning M."/>
            <person name="Brinks E."/>
            <person name="Kabisch J."/>
            <person name="Breitenwieser F."/>
            <person name="Lappann M."/>
            <person name="Boehnlein C."/>
            <person name="Franz C."/>
        </authorList>
    </citation>
    <scope>NUCLEOTIDE SEQUENCE [LARGE SCALE GENOMIC DNA]</scope>
    <source>
        <strain evidence="11 12">JCM 19841</strain>
    </source>
</reference>
<keyword evidence="12" id="KW-1185">Reference proteome</keyword>
<dbReference type="Pfam" id="PF01926">
    <property type="entry name" value="MMR_HSR1"/>
    <property type="match status" value="1"/>
</dbReference>
<evidence type="ECO:0000256" key="6">
    <source>
        <dbReference type="HAMAP-Rule" id="MF_00367"/>
    </source>
</evidence>
<evidence type="ECO:0000313" key="11">
    <source>
        <dbReference type="EMBL" id="QQZ10832.1"/>
    </source>
</evidence>
<dbReference type="InterPro" id="IPR005225">
    <property type="entry name" value="Small_GTP-bd"/>
</dbReference>
<dbReference type="NCBIfam" id="NF000908">
    <property type="entry name" value="PRK00089.1"/>
    <property type="match status" value="1"/>
</dbReference>
<dbReference type="PROSITE" id="PS51713">
    <property type="entry name" value="G_ERA"/>
    <property type="match status" value="1"/>
</dbReference>
<feature type="binding site" evidence="6">
    <location>
        <begin position="66"/>
        <end position="70"/>
    </location>
    <ligand>
        <name>GTP</name>
        <dbReference type="ChEBI" id="CHEBI:37565"/>
    </ligand>
</feature>
<keyword evidence="6" id="KW-0699">rRNA-binding</keyword>
<evidence type="ECO:0000256" key="2">
    <source>
        <dbReference type="ARBA" id="ARBA00020484"/>
    </source>
</evidence>
<dbReference type="CDD" id="cd04163">
    <property type="entry name" value="Era"/>
    <property type="match status" value="1"/>
</dbReference>
<dbReference type="EMBL" id="CP065425">
    <property type="protein sequence ID" value="QQZ10832.1"/>
    <property type="molecule type" value="Genomic_DNA"/>
</dbReference>
<dbReference type="Gene3D" id="3.40.50.300">
    <property type="entry name" value="P-loop containing nucleotide triphosphate hydrolases"/>
    <property type="match status" value="1"/>
</dbReference>
<dbReference type="Proteomes" id="UP000595691">
    <property type="component" value="Chromosome"/>
</dbReference>
<feature type="domain" description="KH type-2" evidence="9">
    <location>
        <begin position="209"/>
        <end position="287"/>
    </location>
</feature>
<evidence type="ECO:0000259" key="9">
    <source>
        <dbReference type="PROSITE" id="PS50823"/>
    </source>
</evidence>
<evidence type="ECO:0000256" key="7">
    <source>
        <dbReference type="PROSITE-ProRule" id="PRU01050"/>
    </source>
</evidence>
<feature type="region of interest" description="G1" evidence="7">
    <location>
        <begin position="19"/>
        <end position="26"/>
    </location>
</feature>
<comment type="subcellular location">
    <subcellularLocation>
        <location evidence="6">Cytoplasm</location>
    </subcellularLocation>
    <subcellularLocation>
        <location evidence="6">Cell membrane</location>
        <topology evidence="6">Peripheral membrane protein</topology>
    </subcellularLocation>
</comment>
<proteinExistence type="inferred from homology"/>
<dbReference type="PANTHER" id="PTHR42698">
    <property type="entry name" value="GTPASE ERA"/>
    <property type="match status" value="1"/>
</dbReference>
<evidence type="ECO:0000256" key="8">
    <source>
        <dbReference type="RuleBase" id="RU003761"/>
    </source>
</evidence>
<dbReference type="PROSITE" id="PS50823">
    <property type="entry name" value="KH_TYPE_2"/>
    <property type="match status" value="1"/>
</dbReference>
<keyword evidence="3 6" id="KW-0547">Nucleotide-binding</keyword>
<dbReference type="InterPro" id="IPR030388">
    <property type="entry name" value="G_ERA_dom"/>
</dbReference>
<evidence type="ECO:0000256" key="4">
    <source>
        <dbReference type="ARBA" id="ARBA00022884"/>
    </source>
</evidence>
<feature type="region of interest" description="G3" evidence="7">
    <location>
        <begin position="66"/>
        <end position="69"/>
    </location>
</feature>